<dbReference type="Proteomes" id="UP000266934">
    <property type="component" value="Chromosome"/>
</dbReference>
<name>A0A348FYE8_9HYPH</name>
<evidence type="ECO:0000313" key="7">
    <source>
        <dbReference type="EMBL" id="BBF92331.1"/>
    </source>
</evidence>
<dbReference type="GO" id="GO:0006457">
    <property type="term" value="P:protein folding"/>
    <property type="evidence" value="ECO:0007669"/>
    <property type="project" value="InterPro"/>
</dbReference>
<evidence type="ECO:0000256" key="1">
    <source>
        <dbReference type="ARBA" id="ARBA00004651"/>
    </source>
</evidence>
<accession>A0A348FYE8</accession>
<dbReference type="PANTHER" id="PTHR36570">
    <property type="entry name" value="DISULFIDE BOND FORMATION PROTEIN B"/>
    <property type="match status" value="1"/>
</dbReference>
<dbReference type="Gene3D" id="1.20.1550.10">
    <property type="entry name" value="DsbB-like"/>
    <property type="match status" value="1"/>
</dbReference>
<keyword evidence="4 6" id="KW-1133">Transmembrane helix</keyword>
<dbReference type="InterPro" id="IPR023380">
    <property type="entry name" value="DsbB-like_sf"/>
</dbReference>
<dbReference type="Pfam" id="PF02600">
    <property type="entry name" value="DsbB"/>
    <property type="match status" value="1"/>
</dbReference>
<evidence type="ECO:0000313" key="8">
    <source>
        <dbReference type="Proteomes" id="UP000266934"/>
    </source>
</evidence>
<feature type="transmembrane region" description="Helical" evidence="6">
    <location>
        <begin position="95"/>
        <end position="113"/>
    </location>
</feature>
<evidence type="ECO:0000256" key="3">
    <source>
        <dbReference type="ARBA" id="ARBA00022692"/>
    </source>
</evidence>
<dbReference type="GO" id="GO:0015035">
    <property type="term" value="F:protein-disulfide reductase activity"/>
    <property type="evidence" value="ECO:0007669"/>
    <property type="project" value="InterPro"/>
</dbReference>
<sequence>MAGLTTARLLRDRAPWACRLYALFRREPAVAAAVVIGVVAVAAISAAFVFQYVVGLAPCSLCYTQRIPHYLAMPIALAAVVAGRRGAERWARGGALLLSLVMAGGAVIASYHAGVEWHWWSGPASCTGDLASPWSSTADLIAQLNAAPIVPCDEPAWVFLGLSMAGWNALLSAGLAIIGLVGTFLQPRGREHSVAERAS</sequence>
<dbReference type="InterPro" id="IPR050183">
    <property type="entry name" value="DsbB"/>
</dbReference>
<protein>
    <recommendedName>
        <fullName evidence="9">Disulfide bond formation protein B</fullName>
    </recommendedName>
</protein>
<comment type="subcellular location">
    <subcellularLocation>
        <location evidence="1">Cell membrane</location>
        <topology evidence="1">Multi-pass membrane protein</topology>
    </subcellularLocation>
</comment>
<feature type="transmembrane region" description="Helical" evidence="6">
    <location>
        <begin position="67"/>
        <end position="83"/>
    </location>
</feature>
<dbReference type="KEGG" id="blag:BLTE_10160"/>
<dbReference type="InterPro" id="IPR003752">
    <property type="entry name" value="DiS_bond_form_DsbB/BdbC"/>
</dbReference>
<evidence type="ECO:0008006" key="9">
    <source>
        <dbReference type="Google" id="ProtNLM"/>
    </source>
</evidence>
<dbReference type="EMBL" id="AP018907">
    <property type="protein sequence ID" value="BBF92331.1"/>
    <property type="molecule type" value="Genomic_DNA"/>
</dbReference>
<keyword evidence="3 6" id="KW-0812">Transmembrane</keyword>
<feature type="transmembrane region" description="Helical" evidence="6">
    <location>
        <begin position="29"/>
        <end position="55"/>
    </location>
</feature>
<dbReference type="PANTHER" id="PTHR36570:SF3">
    <property type="entry name" value="DISULFIDE BOND FORMATION PROTEIN B"/>
    <property type="match status" value="1"/>
</dbReference>
<keyword evidence="5 6" id="KW-0472">Membrane</keyword>
<dbReference type="GO" id="GO:0005886">
    <property type="term" value="C:plasma membrane"/>
    <property type="evidence" value="ECO:0007669"/>
    <property type="project" value="UniProtKB-SubCell"/>
</dbReference>
<gene>
    <name evidence="7" type="ORF">BLTE_10160</name>
</gene>
<organism evidence="7 8">
    <name type="scientific">Blastochloris tepida</name>
    <dbReference type="NCBI Taxonomy" id="2233851"/>
    <lineage>
        <taxon>Bacteria</taxon>
        <taxon>Pseudomonadati</taxon>
        <taxon>Pseudomonadota</taxon>
        <taxon>Alphaproteobacteria</taxon>
        <taxon>Hyphomicrobiales</taxon>
        <taxon>Blastochloridaceae</taxon>
        <taxon>Blastochloris</taxon>
    </lineage>
</organism>
<dbReference type="AlphaFoldDB" id="A0A348FYE8"/>
<evidence type="ECO:0000256" key="2">
    <source>
        <dbReference type="ARBA" id="ARBA00022475"/>
    </source>
</evidence>
<reference evidence="7 8" key="1">
    <citation type="submission" date="2018-08" db="EMBL/GenBank/DDBJ databases">
        <title>Complete genome sequencing of Blastochloris tepida GI.</title>
        <authorList>
            <person name="Tsukatani Y."/>
            <person name="Mori H."/>
        </authorList>
    </citation>
    <scope>NUCLEOTIDE SEQUENCE [LARGE SCALE GENOMIC DNA]</scope>
    <source>
        <strain evidence="7 8">GI</strain>
    </source>
</reference>
<keyword evidence="8" id="KW-1185">Reference proteome</keyword>
<evidence type="ECO:0000256" key="6">
    <source>
        <dbReference type="SAM" id="Phobius"/>
    </source>
</evidence>
<evidence type="ECO:0000256" key="4">
    <source>
        <dbReference type="ARBA" id="ARBA00022989"/>
    </source>
</evidence>
<evidence type="ECO:0000256" key="5">
    <source>
        <dbReference type="ARBA" id="ARBA00023136"/>
    </source>
</evidence>
<dbReference type="SUPFAM" id="SSF158442">
    <property type="entry name" value="DsbB-like"/>
    <property type="match status" value="1"/>
</dbReference>
<keyword evidence="2" id="KW-1003">Cell membrane</keyword>
<feature type="transmembrane region" description="Helical" evidence="6">
    <location>
        <begin position="165"/>
        <end position="185"/>
    </location>
</feature>
<proteinExistence type="predicted"/>